<feature type="binding site" evidence="7">
    <location>
        <position position="178"/>
    </location>
    <ligand>
        <name>UDP-N-acetyl-alpha-D-muramoyl-L-alanyl-D-glutamate</name>
        <dbReference type="ChEBI" id="CHEBI:83900"/>
    </ligand>
</feature>
<feature type="binding site" evidence="7">
    <location>
        <begin position="151"/>
        <end position="152"/>
    </location>
    <ligand>
        <name>UDP-N-acetyl-alpha-D-muramoyl-L-alanyl-D-glutamate</name>
        <dbReference type="ChEBI" id="CHEBI:83900"/>
    </ligand>
</feature>
<feature type="binding site" evidence="7">
    <location>
        <position position="184"/>
    </location>
    <ligand>
        <name>UDP-N-acetyl-alpha-D-muramoyl-L-alanyl-D-glutamate</name>
        <dbReference type="ChEBI" id="CHEBI:83900"/>
    </ligand>
</feature>
<feature type="domain" description="Mur ligase N-terminal catalytic" evidence="9">
    <location>
        <begin position="18"/>
        <end position="95"/>
    </location>
</feature>
<dbReference type="InterPro" id="IPR000713">
    <property type="entry name" value="Mur_ligase_N"/>
</dbReference>
<keyword evidence="4 7" id="KW-0573">Peptidoglycan synthesis</keyword>
<evidence type="ECO:0000256" key="8">
    <source>
        <dbReference type="RuleBase" id="RU004135"/>
    </source>
</evidence>
<dbReference type="STRING" id="706570.PT85_08840"/>
<feature type="binding site" evidence="7">
    <location>
        <position position="453"/>
    </location>
    <ligand>
        <name>meso-2,6-diaminopimelate</name>
        <dbReference type="ChEBI" id="CHEBI:57791"/>
    </ligand>
</feature>
<evidence type="ECO:0000256" key="4">
    <source>
        <dbReference type="ARBA" id="ARBA00022984"/>
    </source>
</evidence>
<dbReference type="InterPro" id="IPR036565">
    <property type="entry name" value="Mur-like_cat_sf"/>
</dbReference>
<dbReference type="InterPro" id="IPR013221">
    <property type="entry name" value="Mur_ligase_cen"/>
</dbReference>
<feature type="domain" description="Mur ligase central" evidence="11">
    <location>
        <begin position="107"/>
        <end position="306"/>
    </location>
</feature>
<keyword evidence="7" id="KW-0460">Magnesium</keyword>
<dbReference type="Gene3D" id="3.40.1190.10">
    <property type="entry name" value="Mur-like, catalytic domain"/>
    <property type="match status" value="1"/>
</dbReference>
<keyword evidence="7 12" id="KW-0436">Ligase</keyword>
<dbReference type="PANTHER" id="PTHR23135">
    <property type="entry name" value="MUR LIGASE FAMILY MEMBER"/>
    <property type="match status" value="1"/>
</dbReference>
<feature type="binding site" evidence="7">
    <location>
        <position position="457"/>
    </location>
    <ligand>
        <name>meso-2,6-diaminopimelate</name>
        <dbReference type="ChEBI" id="CHEBI:57791"/>
    </ligand>
</feature>
<comment type="catalytic activity">
    <reaction evidence="7">
        <text>UDP-N-acetyl-alpha-D-muramoyl-L-alanyl-D-glutamate + meso-2,6-diaminopimelate + ATP = UDP-N-acetyl-alpha-D-muramoyl-L-alanyl-gamma-D-glutamyl-meso-2,6-diaminopimelate + ADP + phosphate + H(+)</text>
        <dbReference type="Rhea" id="RHEA:23676"/>
        <dbReference type="ChEBI" id="CHEBI:15378"/>
        <dbReference type="ChEBI" id="CHEBI:30616"/>
        <dbReference type="ChEBI" id="CHEBI:43474"/>
        <dbReference type="ChEBI" id="CHEBI:57791"/>
        <dbReference type="ChEBI" id="CHEBI:83900"/>
        <dbReference type="ChEBI" id="CHEBI:83905"/>
        <dbReference type="ChEBI" id="CHEBI:456216"/>
        <dbReference type="EC" id="6.3.2.13"/>
    </reaction>
</comment>
<keyword evidence="7" id="KW-0547">Nucleotide-binding</keyword>
<feature type="binding site" evidence="7">
    <location>
        <position position="25"/>
    </location>
    <ligand>
        <name>UDP-N-acetyl-alpha-D-muramoyl-L-alanyl-D-glutamate</name>
        <dbReference type="ChEBI" id="CHEBI:83900"/>
    </ligand>
</feature>
<comment type="similarity">
    <text evidence="1 7">Belongs to the MurCDEF family. MurE subfamily.</text>
</comment>
<dbReference type="Gene3D" id="3.90.190.20">
    <property type="entry name" value="Mur ligase, C-terminal domain"/>
    <property type="match status" value="1"/>
</dbReference>
<dbReference type="InterPro" id="IPR005761">
    <property type="entry name" value="UDP-N-AcMur-Glu-dNH2Pim_ligase"/>
</dbReference>
<dbReference type="GO" id="GO:0005524">
    <property type="term" value="F:ATP binding"/>
    <property type="evidence" value="ECO:0007669"/>
    <property type="project" value="UniProtKB-UniRule"/>
</dbReference>
<dbReference type="GO" id="GO:0051301">
    <property type="term" value="P:cell division"/>
    <property type="evidence" value="ECO:0007669"/>
    <property type="project" value="UniProtKB-KW"/>
</dbReference>
<sequence length="487" mass="51493">MPMPLNQLLPQAQSGTLIRELTLDSRKVRPGDLFLAVPGTSQDGRAHIADALAHGAAAVAYEAEGAPPLSAGAGAELLPVRGLAGQLSAIAGRFYGEPSRSLNLIGVTGTNGKTSVSQLLAQALDLLGQRCGIIGTLGTGFHDALESGRHTTPDPLAVQATLARLHRAGAKAVAMEVSSHGLQQGRVAALAFDIAVFTNLSRDHLDYHGSMEAYGAAKARLFEWSGLACRVINLDDAFGRELAARPGARLLGYSLEDVGAAVHCRNIRFDDEGVSAELITPQGKGLLRSALLGRFNLSNLLAVIGTLLAMEYSLDSILRLLPRLRGPVGRMQRLGGGDKPLVVVDYAHTPDALEKVLEALRPHVKGRLFCLFGCGGDRDRGKRPLMAAVAERLADGVLVTDDNPRSEEPLAILDEIRGGFVHPEAVRFVPGRGEAIAQLIGEAAADDVLLLAGKGHEDYQEIAGVRHPFSDLDEATAALARWEAAHA</sequence>
<dbReference type="Proteomes" id="UP000030980">
    <property type="component" value="Unassembled WGS sequence"/>
</dbReference>
<keyword evidence="3 7" id="KW-0133">Cell shape</keyword>
<feature type="binding site" evidence="7">
    <location>
        <begin position="402"/>
        <end position="405"/>
    </location>
    <ligand>
        <name>meso-2,6-diaminopimelate</name>
        <dbReference type="ChEBI" id="CHEBI:57791"/>
    </ligand>
</feature>
<dbReference type="Pfam" id="PF01225">
    <property type="entry name" value="Mur_ligase"/>
    <property type="match status" value="1"/>
</dbReference>
<evidence type="ECO:0000256" key="5">
    <source>
        <dbReference type="ARBA" id="ARBA00023306"/>
    </source>
</evidence>
<evidence type="ECO:0000259" key="11">
    <source>
        <dbReference type="Pfam" id="PF08245"/>
    </source>
</evidence>
<dbReference type="Pfam" id="PF02875">
    <property type="entry name" value="Mur_ligase_C"/>
    <property type="match status" value="1"/>
</dbReference>
<feature type="binding site" evidence="7">
    <location>
        <position position="378"/>
    </location>
    <ligand>
        <name>meso-2,6-diaminopimelate</name>
        <dbReference type="ChEBI" id="CHEBI:57791"/>
    </ligand>
</feature>
<comment type="subcellular location">
    <subcellularLocation>
        <location evidence="7 8">Cytoplasm</location>
    </subcellularLocation>
</comment>
<dbReference type="GO" id="GO:0009252">
    <property type="term" value="P:peptidoglycan biosynthetic process"/>
    <property type="evidence" value="ECO:0007669"/>
    <property type="project" value="UniProtKB-UniRule"/>
</dbReference>
<dbReference type="GO" id="GO:0008360">
    <property type="term" value="P:regulation of cell shape"/>
    <property type="evidence" value="ECO:0007669"/>
    <property type="project" value="UniProtKB-KW"/>
</dbReference>
<keyword evidence="7" id="KW-0963">Cytoplasm</keyword>
<evidence type="ECO:0000256" key="6">
    <source>
        <dbReference type="ARBA" id="ARBA00023316"/>
    </source>
</evidence>
<comment type="caution">
    <text evidence="12">The sequence shown here is derived from an EMBL/GenBank/DDBJ whole genome shotgun (WGS) entry which is preliminary data.</text>
</comment>
<reference evidence="12 13" key="1">
    <citation type="submission" date="2014-11" db="EMBL/GenBank/DDBJ databases">
        <title>Genome sequence of Pseudomonas tuomuerensis JCM 14085.</title>
        <authorList>
            <person name="Shin S.-K."/>
            <person name="Yi H."/>
        </authorList>
    </citation>
    <scope>NUCLEOTIDE SEQUENCE [LARGE SCALE GENOMIC DNA]</scope>
    <source>
        <strain evidence="12 13">JCM 14085</strain>
    </source>
</reference>
<dbReference type="GO" id="GO:0071555">
    <property type="term" value="P:cell wall organization"/>
    <property type="evidence" value="ECO:0007669"/>
    <property type="project" value="UniProtKB-KW"/>
</dbReference>
<keyword evidence="5 7" id="KW-0131">Cell cycle</keyword>
<evidence type="ECO:0000256" key="7">
    <source>
        <dbReference type="HAMAP-Rule" id="MF_00208"/>
    </source>
</evidence>
<feature type="domain" description="Mur ligase C-terminal" evidence="10">
    <location>
        <begin position="329"/>
        <end position="455"/>
    </location>
</feature>
<feature type="modified residue" description="N6-carboxylysine" evidence="7">
    <location>
        <position position="218"/>
    </location>
</feature>
<dbReference type="PANTHER" id="PTHR23135:SF4">
    <property type="entry name" value="UDP-N-ACETYLMURAMOYL-L-ALANYL-D-GLUTAMATE--2,6-DIAMINOPIMELATE LIGASE MURE HOMOLOG, CHLOROPLASTIC"/>
    <property type="match status" value="1"/>
</dbReference>
<dbReference type="NCBIfam" id="TIGR01085">
    <property type="entry name" value="murE"/>
    <property type="match status" value="1"/>
</dbReference>
<comment type="PTM">
    <text evidence="7">Carboxylation is probably crucial for Mg(2+) binding and, consequently, for the gamma-phosphate positioning of ATP.</text>
</comment>
<evidence type="ECO:0000256" key="3">
    <source>
        <dbReference type="ARBA" id="ARBA00022960"/>
    </source>
</evidence>
<feature type="binding site" evidence="7">
    <location>
        <position position="186"/>
    </location>
    <ligand>
        <name>UDP-N-acetyl-alpha-D-muramoyl-L-alanyl-D-glutamate</name>
        <dbReference type="ChEBI" id="CHEBI:83900"/>
    </ligand>
</feature>
<dbReference type="EC" id="6.3.2.13" evidence="7"/>
<dbReference type="Gene3D" id="3.40.1390.10">
    <property type="entry name" value="MurE/MurF, N-terminal domain"/>
    <property type="match status" value="1"/>
</dbReference>
<comment type="caution">
    <text evidence="7">Lacks conserved residue(s) required for the propagation of feature annotation.</text>
</comment>
<comment type="function">
    <text evidence="7">Catalyzes the addition of meso-diaminopimelic acid to the nucleotide precursor UDP-N-acetylmuramoyl-L-alanyl-D-glutamate (UMAG) in the biosynthesis of bacterial cell-wall peptidoglycan.</text>
</comment>
<evidence type="ECO:0000256" key="2">
    <source>
        <dbReference type="ARBA" id="ARBA00022618"/>
    </source>
</evidence>
<keyword evidence="6 7" id="KW-0961">Cell wall biogenesis/degradation</keyword>
<dbReference type="GO" id="GO:0008765">
    <property type="term" value="F:UDP-N-acetylmuramoylalanyl-D-glutamate-2,6-diaminopimelate ligase activity"/>
    <property type="evidence" value="ECO:0007669"/>
    <property type="project" value="UniProtKB-UniRule"/>
</dbReference>
<name>A0A0B3BWS3_9PSED</name>
<organism evidence="12 13">
    <name type="scientific">Pseudomonas flexibilis</name>
    <dbReference type="NCBI Taxonomy" id="706570"/>
    <lineage>
        <taxon>Bacteria</taxon>
        <taxon>Pseudomonadati</taxon>
        <taxon>Pseudomonadota</taxon>
        <taxon>Gammaproteobacteria</taxon>
        <taxon>Pseudomonadales</taxon>
        <taxon>Pseudomonadaceae</taxon>
        <taxon>Pseudomonas</taxon>
    </lineage>
</organism>
<feature type="short sequence motif" description="Meso-diaminopimelate recognition motif" evidence="7">
    <location>
        <begin position="402"/>
        <end position="405"/>
    </location>
</feature>
<dbReference type="HAMAP" id="MF_00208">
    <property type="entry name" value="MurE"/>
    <property type="match status" value="1"/>
</dbReference>
<evidence type="ECO:0000313" key="12">
    <source>
        <dbReference type="EMBL" id="KHO65124.1"/>
    </source>
</evidence>
<dbReference type="SUPFAM" id="SSF53244">
    <property type="entry name" value="MurD-like peptide ligases, peptide-binding domain"/>
    <property type="match status" value="1"/>
</dbReference>
<comment type="pathway">
    <text evidence="7 8">Cell wall biogenesis; peptidoglycan biosynthesis.</text>
</comment>
<keyword evidence="7" id="KW-0067">ATP-binding</keyword>
<dbReference type="SUPFAM" id="SSF63418">
    <property type="entry name" value="MurE/MurF N-terminal domain"/>
    <property type="match status" value="1"/>
</dbReference>
<dbReference type="UniPathway" id="UPA00219"/>
<dbReference type="NCBIfam" id="NF001126">
    <property type="entry name" value="PRK00139.1-4"/>
    <property type="match status" value="1"/>
</dbReference>
<dbReference type="GO" id="GO:0005737">
    <property type="term" value="C:cytoplasm"/>
    <property type="evidence" value="ECO:0007669"/>
    <property type="project" value="UniProtKB-SubCell"/>
</dbReference>
<evidence type="ECO:0000256" key="1">
    <source>
        <dbReference type="ARBA" id="ARBA00005898"/>
    </source>
</evidence>
<dbReference type="OrthoDB" id="9800958at2"/>
<keyword evidence="13" id="KW-1185">Reference proteome</keyword>
<accession>A0A0B3BWS3</accession>
<feature type="binding site" evidence="7">
    <location>
        <position position="23"/>
    </location>
    <ligand>
        <name>UDP-N-acetyl-alpha-D-muramoyl-L-alanyl-D-glutamate</name>
        <dbReference type="ChEBI" id="CHEBI:83900"/>
    </ligand>
</feature>
<dbReference type="EMBL" id="JTAK01000003">
    <property type="protein sequence ID" value="KHO65124.1"/>
    <property type="molecule type" value="Genomic_DNA"/>
</dbReference>
<feature type="binding site" evidence="7">
    <location>
        <begin position="109"/>
        <end position="115"/>
    </location>
    <ligand>
        <name>ATP</name>
        <dbReference type="ChEBI" id="CHEBI:30616"/>
    </ligand>
</feature>
<dbReference type="SUPFAM" id="SSF53623">
    <property type="entry name" value="MurD-like peptide ligases, catalytic domain"/>
    <property type="match status" value="1"/>
</dbReference>
<evidence type="ECO:0000259" key="10">
    <source>
        <dbReference type="Pfam" id="PF02875"/>
    </source>
</evidence>
<evidence type="ECO:0000313" key="13">
    <source>
        <dbReference type="Proteomes" id="UP000030980"/>
    </source>
</evidence>
<dbReference type="Pfam" id="PF08245">
    <property type="entry name" value="Mur_ligase_M"/>
    <property type="match status" value="1"/>
</dbReference>
<keyword evidence="2 7" id="KW-0132">Cell division</keyword>
<gene>
    <name evidence="7" type="primary">murE</name>
    <name evidence="12" type="ORF">PT85_08840</name>
</gene>
<proteinExistence type="inferred from homology"/>
<protein>
    <recommendedName>
        <fullName evidence="7">UDP-N-acetylmuramoyl-L-alanyl-D-glutamate--2,6-diaminopimelate ligase</fullName>
        <ecNumber evidence="7">6.3.2.13</ecNumber>
    </recommendedName>
    <alternativeName>
        <fullName evidence="7">Meso-A2pm-adding enzyme</fullName>
    </alternativeName>
    <alternativeName>
        <fullName evidence="7">Meso-diaminopimelate-adding enzyme</fullName>
    </alternativeName>
    <alternativeName>
        <fullName evidence="7">UDP-MurNAc-L-Ala-D-Glu:meso-diaminopimelate ligase</fullName>
    </alternativeName>
    <alternativeName>
        <fullName evidence="7">UDP-MurNAc-tripeptide synthetase</fullName>
    </alternativeName>
    <alternativeName>
        <fullName evidence="7">UDP-N-acetylmuramyl-tripeptide synthetase</fullName>
    </alternativeName>
</protein>
<dbReference type="InterPro" id="IPR004101">
    <property type="entry name" value="Mur_ligase_C"/>
</dbReference>
<dbReference type="RefSeq" id="WP_039606467.1">
    <property type="nucleotide sequence ID" value="NZ_FMUP01000006.1"/>
</dbReference>
<dbReference type="InterPro" id="IPR036615">
    <property type="entry name" value="Mur_ligase_C_dom_sf"/>
</dbReference>
<dbReference type="InterPro" id="IPR035911">
    <property type="entry name" value="MurE/MurF_N"/>
</dbReference>
<dbReference type="GO" id="GO:0000287">
    <property type="term" value="F:magnesium ion binding"/>
    <property type="evidence" value="ECO:0007669"/>
    <property type="project" value="UniProtKB-UniRule"/>
</dbReference>
<evidence type="ECO:0000259" key="9">
    <source>
        <dbReference type="Pfam" id="PF01225"/>
    </source>
</evidence>
<comment type="cofactor">
    <cofactor evidence="7">
        <name>Mg(2+)</name>
        <dbReference type="ChEBI" id="CHEBI:18420"/>
    </cofactor>
</comment>
<dbReference type="NCBIfam" id="NF001124">
    <property type="entry name" value="PRK00139.1-2"/>
    <property type="match status" value="1"/>
</dbReference>
<dbReference type="AlphaFoldDB" id="A0A0B3BWS3"/>